<comment type="caution">
    <text evidence="1">The sequence shown here is derived from an EMBL/GenBank/DDBJ whole genome shotgun (WGS) entry which is preliminary data.</text>
</comment>
<dbReference type="Proteomes" id="UP000177723">
    <property type="component" value="Unassembled WGS sequence"/>
</dbReference>
<name>A0A1F5WP59_9BACT</name>
<evidence type="ECO:0000313" key="1">
    <source>
        <dbReference type="EMBL" id="OGF77438.1"/>
    </source>
</evidence>
<gene>
    <name evidence="1" type="ORF">A3F23_01700</name>
</gene>
<dbReference type="AlphaFoldDB" id="A0A1F5WP59"/>
<organism evidence="1 2">
    <name type="scientific">Candidatus Giovannonibacteria bacterium RIFCSPHIGHO2_12_FULL_43_15</name>
    <dbReference type="NCBI Taxonomy" id="1798341"/>
    <lineage>
        <taxon>Bacteria</taxon>
        <taxon>Candidatus Giovannoniibacteriota</taxon>
    </lineage>
</organism>
<reference evidence="1 2" key="1">
    <citation type="journal article" date="2016" name="Nat. Commun.">
        <title>Thousands of microbial genomes shed light on interconnected biogeochemical processes in an aquifer system.</title>
        <authorList>
            <person name="Anantharaman K."/>
            <person name="Brown C.T."/>
            <person name="Hug L.A."/>
            <person name="Sharon I."/>
            <person name="Castelle C.J."/>
            <person name="Probst A.J."/>
            <person name="Thomas B.C."/>
            <person name="Singh A."/>
            <person name="Wilkins M.J."/>
            <person name="Karaoz U."/>
            <person name="Brodie E.L."/>
            <person name="Williams K.H."/>
            <person name="Hubbard S.S."/>
            <person name="Banfield J.F."/>
        </authorList>
    </citation>
    <scope>NUCLEOTIDE SEQUENCE [LARGE SCALE GENOMIC DNA]</scope>
</reference>
<protein>
    <submittedName>
        <fullName evidence="1">Uncharacterized protein</fullName>
    </submittedName>
</protein>
<dbReference type="EMBL" id="MFHT01000018">
    <property type="protein sequence ID" value="OGF77438.1"/>
    <property type="molecule type" value="Genomic_DNA"/>
</dbReference>
<sequence length="119" mass="13380">MQKFVPLFKKRPGKIVFLSVIQIIPLVGPPAFLAINCIRRVFREIGNHVAFAKIALALIEIENVKSRQTPLKAAFGTKSWRRDGDFLVKFKVFGIDDKLGFTVLAIACFAHSIFKNSFS</sequence>
<accession>A0A1F5WP59</accession>
<evidence type="ECO:0000313" key="2">
    <source>
        <dbReference type="Proteomes" id="UP000177723"/>
    </source>
</evidence>
<proteinExistence type="predicted"/>